<evidence type="ECO:0000313" key="1">
    <source>
        <dbReference type="EMBL" id="KAJ2993238.1"/>
    </source>
</evidence>
<accession>A0ACC1PJ31</accession>
<dbReference type="Proteomes" id="UP001143856">
    <property type="component" value="Unassembled WGS sequence"/>
</dbReference>
<keyword evidence="2" id="KW-1185">Reference proteome</keyword>
<comment type="caution">
    <text evidence="1">The sequence shown here is derived from an EMBL/GenBank/DDBJ whole genome shotgun (WGS) entry which is preliminary data.</text>
</comment>
<dbReference type="EMBL" id="JAPDGR010000225">
    <property type="protein sequence ID" value="KAJ2993238.1"/>
    <property type="molecule type" value="Genomic_DNA"/>
</dbReference>
<evidence type="ECO:0000313" key="2">
    <source>
        <dbReference type="Proteomes" id="UP001143856"/>
    </source>
</evidence>
<gene>
    <name evidence="1" type="ORF">NUW58_g1900</name>
</gene>
<organism evidence="1 2">
    <name type="scientific">Xylaria curta</name>
    <dbReference type="NCBI Taxonomy" id="42375"/>
    <lineage>
        <taxon>Eukaryota</taxon>
        <taxon>Fungi</taxon>
        <taxon>Dikarya</taxon>
        <taxon>Ascomycota</taxon>
        <taxon>Pezizomycotina</taxon>
        <taxon>Sordariomycetes</taxon>
        <taxon>Xylariomycetidae</taxon>
        <taxon>Xylariales</taxon>
        <taxon>Xylariaceae</taxon>
        <taxon>Xylaria</taxon>
    </lineage>
</organism>
<reference evidence="1" key="1">
    <citation type="submission" date="2022-10" db="EMBL/GenBank/DDBJ databases">
        <title>Genome Sequence of Xylaria curta.</title>
        <authorList>
            <person name="Buettner E."/>
        </authorList>
    </citation>
    <scope>NUCLEOTIDE SEQUENCE</scope>
    <source>
        <strain evidence="1">Babe10</strain>
    </source>
</reference>
<name>A0ACC1PJ31_9PEZI</name>
<sequence>MCWDWDTFYSIDPMNVENDSYHPSGYRSATEYDFDEGQADAIVWATTYRREDYRFSMIWFPPCEHDSIRSSIATPFRHVSDMGLGSLERLPLELLHIVIFSLDIYTLFKFRQANLRSRQIVDSLTEYQTVASHGLNLLCALLRARLPTDTTLSDIHCALCTKACAFCGEFAGFISLLIWKRCCIKCIRNVSETQVRTLATIRSQFDFTQAQLDQLRSFRTLPRACSTKLRTRVVSGHQAILVSGWQPSAIIVQALRGNWGGSIRFNFMGSCALPYLDRQTGDVEYALSCAGCQLAVEKGIIGSSADEWAFEVRVKVYTKSGFLEHFRWCKQAQLLWRLSDEGKHQSPELLYISHRGDYFVDRE</sequence>
<proteinExistence type="predicted"/>
<protein>
    <submittedName>
        <fullName evidence="1">Uncharacterized protein</fullName>
    </submittedName>
</protein>